<comment type="caution">
    <text evidence="2">The sequence shown here is derived from an EMBL/GenBank/DDBJ whole genome shotgun (WGS) entry which is preliminary data.</text>
</comment>
<proteinExistence type="predicted"/>
<evidence type="ECO:0000313" key="2">
    <source>
        <dbReference type="EMBL" id="KAK4453595.1"/>
    </source>
</evidence>
<accession>A0AAV9GYV2</accession>
<name>A0AAV9GYV2_9PEZI</name>
<gene>
    <name evidence="2" type="ORF">QBC34DRAFT_394464</name>
</gene>
<feature type="compositionally biased region" description="Low complexity" evidence="1">
    <location>
        <begin position="182"/>
        <end position="193"/>
    </location>
</feature>
<feature type="region of interest" description="Disordered" evidence="1">
    <location>
        <begin position="306"/>
        <end position="329"/>
    </location>
</feature>
<feature type="region of interest" description="Disordered" evidence="1">
    <location>
        <begin position="133"/>
        <end position="280"/>
    </location>
</feature>
<dbReference type="Proteomes" id="UP001321760">
    <property type="component" value="Unassembled WGS sequence"/>
</dbReference>
<feature type="compositionally biased region" description="Basic and acidic residues" evidence="1">
    <location>
        <begin position="212"/>
        <end position="223"/>
    </location>
</feature>
<dbReference type="AlphaFoldDB" id="A0AAV9GYV2"/>
<reference evidence="2" key="1">
    <citation type="journal article" date="2023" name="Mol. Phylogenet. Evol.">
        <title>Genome-scale phylogeny and comparative genomics of the fungal order Sordariales.</title>
        <authorList>
            <person name="Hensen N."/>
            <person name="Bonometti L."/>
            <person name="Westerberg I."/>
            <person name="Brannstrom I.O."/>
            <person name="Guillou S."/>
            <person name="Cros-Aarteil S."/>
            <person name="Calhoun S."/>
            <person name="Haridas S."/>
            <person name="Kuo A."/>
            <person name="Mondo S."/>
            <person name="Pangilinan J."/>
            <person name="Riley R."/>
            <person name="LaButti K."/>
            <person name="Andreopoulos B."/>
            <person name="Lipzen A."/>
            <person name="Chen C."/>
            <person name="Yan M."/>
            <person name="Daum C."/>
            <person name="Ng V."/>
            <person name="Clum A."/>
            <person name="Steindorff A."/>
            <person name="Ohm R.A."/>
            <person name="Martin F."/>
            <person name="Silar P."/>
            <person name="Natvig D.O."/>
            <person name="Lalanne C."/>
            <person name="Gautier V."/>
            <person name="Ament-Velasquez S.L."/>
            <person name="Kruys A."/>
            <person name="Hutchinson M.I."/>
            <person name="Powell A.J."/>
            <person name="Barry K."/>
            <person name="Miller A.N."/>
            <person name="Grigoriev I.V."/>
            <person name="Debuchy R."/>
            <person name="Gladieux P."/>
            <person name="Hiltunen Thoren M."/>
            <person name="Johannesson H."/>
        </authorList>
    </citation>
    <scope>NUCLEOTIDE SEQUENCE</scope>
    <source>
        <strain evidence="2">PSN243</strain>
    </source>
</reference>
<feature type="compositionally biased region" description="Basic residues" evidence="1">
    <location>
        <begin position="170"/>
        <end position="181"/>
    </location>
</feature>
<organism evidence="2 3">
    <name type="scientific">Podospora aff. communis PSN243</name>
    <dbReference type="NCBI Taxonomy" id="3040156"/>
    <lineage>
        <taxon>Eukaryota</taxon>
        <taxon>Fungi</taxon>
        <taxon>Dikarya</taxon>
        <taxon>Ascomycota</taxon>
        <taxon>Pezizomycotina</taxon>
        <taxon>Sordariomycetes</taxon>
        <taxon>Sordariomycetidae</taxon>
        <taxon>Sordariales</taxon>
        <taxon>Podosporaceae</taxon>
        <taxon>Podospora</taxon>
    </lineage>
</organism>
<evidence type="ECO:0008006" key="4">
    <source>
        <dbReference type="Google" id="ProtNLM"/>
    </source>
</evidence>
<feature type="compositionally biased region" description="Low complexity" evidence="1">
    <location>
        <begin position="133"/>
        <end position="155"/>
    </location>
</feature>
<protein>
    <recommendedName>
        <fullName evidence="4">Inhibitor of growth protein N-terminal histone-binding domain-containing protein</fullName>
    </recommendedName>
</protein>
<evidence type="ECO:0000313" key="3">
    <source>
        <dbReference type="Proteomes" id="UP001321760"/>
    </source>
</evidence>
<keyword evidence="3" id="KW-1185">Reference proteome</keyword>
<evidence type="ECO:0000256" key="1">
    <source>
        <dbReference type="SAM" id="MobiDB-lite"/>
    </source>
</evidence>
<dbReference type="EMBL" id="MU865919">
    <property type="protein sequence ID" value="KAK4453595.1"/>
    <property type="molecule type" value="Genomic_DNA"/>
</dbReference>
<reference evidence="2" key="2">
    <citation type="submission" date="2023-05" db="EMBL/GenBank/DDBJ databases">
        <authorList>
            <consortium name="Lawrence Berkeley National Laboratory"/>
            <person name="Steindorff A."/>
            <person name="Hensen N."/>
            <person name="Bonometti L."/>
            <person name="Westerberg I."/>
            <person name="Brannstrom I.O."/>
            <person name="Guillou S."/>
            <person name="Cros-Aarteil S."/>
            <person name="Calhoun S."/>
            <person name="Haridas S."/>
            <person name="Kuo A."/>
            <person name="Mondo S."/>
            <person name="Pangilinan J."/>
            <person name="Riley R."/>
            <person name="Labutti K."/>
            <person name="Andreopoulos B."/>
            <person name="Lipzen A."/>
            <person name="Chen C."/>
            <person name="Yanf M."/>
            <person name="Daum C."/>
            <person name="Ng V."/>
            <person name="Clum A."/>
            <person name="Ohm R."/>
            <person name="Martin F."/>
            <person name="Silar P."/>
            <person name="Natvig D."/>
            <person name="Lalanne C."/>
            <person name="Gautier V."/>
            <person name="Ament-Velasquez S.L."/>
            <person name="Kruys A."/>
            <person name="Hutchinson M.I."/>
            <person name="Powell A.J."/>
            <person name="Barry K."/>
            <person name="Miller A.N."/>
            <person name="Grigoriev I.V."/>
            <person name="Debuchy R."/>
            <person name="Gladieux P."/>
            <person name="Thoren M.H."/>
            <person name="Johannesson H."/>
        </authorList>
    </citation>
    <scope>NUCLEOTIDE SEQUENCE</scope>
    <source>
        <strain evidence="2">PSN243</strain>
    </source>
</reference>
<sequence>MGFGDSITALLETYSNCVSLLKSLRHPKSGSDGAAPDKQQVTLLKSLKKDRDLVERAYSSRLSESGARLKKGDARAISSLDRILKRIRTTIANLLRLSGKEQKPVLDYDSLMSLSNTSRVEAIRTINHLSRRLGSNNSSRVSTTYTSTSGSASASPSPPPAGSRPAPSTSRHKGHSSHRSSHGSAHSPSTSSKPRNKSPPSSPKKKKPSSKVKSEERLPRVTEESLPGTKEAKAAKPKPKPSGEAMQEEPSPAKQKPTVEFSPPESSPTNSGPEVKVQSRPVGIAQRIAAARENRISIASFTSDSTKLGEIPDRKPRSRYYTTASPGSDEYNVPPLYPLRPYRAEAREKAGFWVGLFGRKREG</sequence>